<dbReference type="CDD" id="cd00090">
    <property type="entry name" value="HTH_ARSR"/>
    <property type="match status" value="1"/>
</dbReference>
<evidence type="ECO:0000313" key="3">
    <source>
        <dbReference type="Proteomes" id="UP000094669"/>
    </source>
</evidence>
<sequence>MNQLDSTFAALADSTRRAILMRLAKGELTVGELAKPFKMSQPAISRHLKVLEQAGLVSTAIRAQARPRRLETAPLKRATDWIEKYRQMWEKRYQVLDGLLEELKAMQTIGDQQT</sequence>
<gene>
    <name evidence="2" type="ORF">BES34_016860</name>
</gene>
<dbReference type="InterPro" id="IPR036390">
    <property type="entry name" value="WH_DNA-bd_sf"/>
</dbReference>
<dbReference type="Gene3D" id="1.10.10.10">
    <property type="entry name" value="Winged helix-like DNA-binding domain superfamily/Winged helix DNA-binding domain"/>
    <property type="match status" value="1"/>
</dbReference>
<dbReference type="SUPFAM" id="SSF46785">
    <property type="entry name" value="Winged helix' DNA-binding domain"/>
    <property type="match status" value="1"/>
</dbReference>
<dbReference type="InterPro" id="IPR036388">
    <property type="entry name" value="WH-like_DNA-bd_sf"/>
</dbReference>
<reference evidence="2" key="1">
    <citation type="submission" date="2018-01" db="EMBL/GenBank/DDBJ databases">
        <title>Genomic characterization of Leptospira inadai serogroup Lyme isolated from captured rat in Brazil and comparative analysis with human reference strain.</title>
        <authorList>
            <person name="Moreno L.Z."/>
            <person name="Loureiro A.P."/>
            <person name="Miraglia F."/>
            <person name="Kremer F.S."/>
            <person name="Eslabao M.R."/>
            <person name="Dellagostin O.A."/>
            <person name="Lilenbaum W."/>
            <person name="Moreno A.M."/>
        </authorList>
    </citation>
    <scope>NUCLEOTIDE SEQUENCE [LARGE SCALE GENOMIC DNA]</scope>
    <source>
        <strain evidence="2">M34/99</strain>
    </source>
</reference>
<dbReference type="InterPro" id="IPR001845">
    <property type="entry name" value="HTH_ArsR_DNA-bd_dom"/>
</dbReference>
<dbReference type="RefSeq" id="WP_039934400.1">
    <property type="nucleotide sequence ID" value="NZ_MCRM02000022.1"/>
</dbReference>
<dbReference type="PANTHER" id="PTHR38600">
    <property type="entry name" value="TRANSCRIPTIONAL REGULATORY PROTEIN"/>
    <property type="match status" value="1"/>
</dbReference>
<organism evidence="2 3">
    <name type="scientific">Leptospira inadai serovar Lyme</name>
    <dbReference type="NCBI Taxonomy" id="293084"/>
    <lineage>
        <taxon>Bacteria</taxon>
        <taxon>Pseudomonadati</taxon>
        <taxon>Spirochaetota</taxon>
        <taxon>Spirochaetia</taxon>
        <taxon>Leptospirales</taxon>
        <taxon>Leptospiraceae</taxon>
        <taxon>Leptospira</taxon>
    </lineage>
</organism>
<keyword evidence="3" id="KW-1185">Reference proteome</keyword>
<dbReference type="NCBIfam" id="NF033788">
    <property type="entry name" value="HTH_metalloreg"/>
    <property type="match status" value="1"/>
</dbReference>
<evidence type="ECO:0000259" key="1">
    <source>
        <dbReference type="PROSITE" id="PS50987"/>
    </source>
</evidence>
<evidence type="ECO:0000313" key="2">
    <source>
        <dbReference type="EMBL" id="PNV73618.1"/>
    </source>
</evidence>
<feature type="domain" description="HTH arsR-type" evidence="1">
    <location>
        <begin position="1"/>
        <end position="90"/>
    </location>
</feature>
<dbReference type="Proteomes" id="UP000094669">
    <property type="component" value="Unassembled WGS sequence"/>
</dbReference>
<dbReference type="PANTHER" id="PTHR38600:SF2">
    <property type="entry name" value="SLL0088 PROTEIN"/>
    <property type="match status" value="1"/>
</dbReference>
<comment type="caution">
    <text evidence="2">The sequence shown here is derived from an EMBL/GenBank/DDBJ whole genome shotgun (WGS) entry which is preliminary data.</text>
</comment>
<dbReference type="PROSITE" id="PS50987">
    <property type="entry name" value="HTH_ARSR_2"/>
    <property type="match status" value="1"/>
</dbReference>
<proteinExistence type="predicted"/>
<name>A0ABX4YF06_9LEPT</name>
<accession>A0ABX4YF06</accession>
<dbReference type="InterPro" id="IPR011991">
    <property type="entry name" value="ArsR-like_HTH"/>
</dbReference>
<dbReference type="EMBL" id="MCRM02000022">
    <property type="protein sequence ID" value="PNV73618.1"/>
    <property type="molecule type" value="Genomic_DNA"/>
</dbReference>
<dbReference type="SMART" id="SM00418">
    <property type="entry name" value="HTH_ARSR"/>
    <property type="match status" value="1"/>
</dbReference>
<dbReference type="PRINTS" id="PR00778">
    <property type="entry name" value="HTHARSR"/>
</dbReference>
<protein>
    <submittedName>
        <fullName evidence="2">ArsR family transcriptional regulator</fullName>
    </submittedName>
</protein>
<dbReference type="Pfam" id="PF01022">
    <property type="entry name" value="HTH_5"/>
    <property type="match status" value="1"/>
</dbReference>